<keyword evidence="2" id="KW-1015">Disulfide bond</keyword>
<reference evidence="3 4" key="1">
    <citation type="submission" date="2022-12" db="EMBL/GenBank/DDBJ databases">
        <title>Chromosome-level genome of Tegillarca granosa.</title>
        <authorList>
            <person name="Kim J."/>
        </authorList>
    </citation>
    <scope>NUCLEOTIDE SEQUENCE [LARGE SCALE GENOMIC DNA]</scope>
    <source>
        <strain evidence="3">Teg-2019</strain>
        <tissue evidence="3">Adductor muscle</tissue>
    </source>
</reference>
<dbReference type="Pfam" id="PF00090">
    <property type="entry name" value="TSP_1"/>
    <property type="match status" value="2"/>
</dbReference>
<dbReference type="InterPro" id="IPR000884">
    <property type="entry name" value="TSP1_rpt"/>
</dbReference>
<accession>A0ABQ9FPJ4</accession>
<protein>
    <submittedName>
        <fullName evidence="3">Uncharacterized protein</fullName>
    </submittedName>
</protein>
<dbReference type="SUPFAM" id="SSF82895">
    <property type="entry name" value="TSP-1 type 1 repeat"/>
    <property type="match status" value="2"/>
</dbReference>
<dbReference type="PROSITE" id="PS50092">
    <property type="entry name" value="TSP1"/>
    <property type="match status" value="1"/>
</dbReference>
<evidence type="ECO:0000256" key="1">
    <source>
        <dbReference type="ARBA" id="ARBA00022737"/>
    </source>
</evidence>
<gene>
    <name evidence="3" type="ORF">KUTeg_003648</name>
</gene>
<sequence length="99" mass="11001">NGGFTDWTSWTACSVTCDDGIKSRRRRCRNPAPCHNGTDCVGDKFEQKICSEPVVDGQWSKWSNFSECNVPMGEGTHTRYRQCNNPPVCGGKDCKGHSN</sequence>
<proteinExistence type="predicted"/>
<dbReference type="Proteomes" id="UP001217089">
    <property type="component" value="Unassembled WGS sequence"/>
</dbReference>
<name>A0ABQ9FPJ4_TEGGR</name>
<dbReference type="PANTHER" id="PTHR22906">
    <property type="entry name" value="PROPERDIN"/>
    <property type="match status" value="1"/>
</dbReference>
<dbReference type="SMART" id="SM00209">
    <property type="entry name" value="TSP1"/>
    <property type="match status" value="2"/>
</dbReference>
<keyword evidence="4" id="KW-1185">Reference proteome</keyword>
<organism evidence="3 4">
    <name type="scientific">Tegillarca granosa</name>
    <name type="common">Malaysian cockle</name>
    <name type="synonym">Anadara granosa</name>
    <dbReference type="NCBI Taxonomy" id="220873"/>
    <lineage>
        <taxon>Eukaryota</taxon>
        <taxon>Metazoa</taxon>
        <taxon>Spiralia</taxon>
        <taxon>Lophotrochozoa</taxon>
        <taxon>Mollusca</taxon>
        <taxon>Bivalvia</taxon>
        <taxon>Autobranchia</taxon>
        <taxon>Pteriomorphia</taxon>
        <taxon>Arcoida</taxon>
        <taxon>Arcoidea</taxon>
        <taxon>Arcidae</taxon>
        <taxon>Tegillarca</taxon>
    </lineage>
</organism>
<evidence type="ECO:0000256" key="2">
    <source>
        <dbReference type="ARBA" id="ARBA00023157"/>
    </source>
</evidence>
<evidence type="ECO:0000313" key="4">
    <source>
        <dbReference type="Proteomes" id="UP001217089"/>
    </source>
</evidence>
<keyword evidence="1" id="KW-0677">Repeat</keyword>
<dbReference type="Gene3D" id="2.20.100.10">
    <property type="entry name" value="Thrombospondin type-1 (TSP1) repeat"/>
    <property type="match status" value="2"/>
</dbReference>
<evidence type="ECO:0000313" key="3">
    <source>
        <dbReference type="EMBL" id="KAJ8318557.1"/>
    </source>
</evidence>
<dbReference type="InterPro" id="IPR052065">
    <property type="entry name" value="Compl_asym_regulator"/>
</dbReference>
<dbReference type="PRINTS" id="PR01705">
    <property type="entry name" value="TSP1REPEAT"/>
</dbReference>
<comment type="caution">
    <text evidence="3">The sequence shown here is derived from an EMBL/GenBank/DDBJ whole genome shotgun (WGS) entry which is preliminary data.</text>
</comment>
<feature type="non-terminal residue" evidence="3">
    <location>
        <position position="1"/>
    </location>
</feature>
<dbReference type="InterPro" id="IPR036383">
    <property type="entry name" value="TSP1_rpt_sf"/>
</dbReference>
<dbReference type="PANTHER" id="PTHR22906:SF21">
    <property type="entry name" value="SEMA DOMAIN-CONTAINING PROTEIN"/>
    <property type="match status" value="1"/>
</dbReference>
<dbReference type="EMBL" id="JARBDR010000214">
    <property type="protein sequence ID" value="KAJ8318557.1"/>
    <property type="molecule type" value="Genomic_DNA"/>
</dbReference>